<accession>A0A8I1JJX6</accession>
<proteinExistence type="predicted"/>
<sequence>MPSKISLRKLVKRTAAAVLVSSFMVGGTTASNIYVEGSTPSRMYEVVKPVVGADVTPIFFLGSDALLFNNSVDPDLAERAGVGEETIQYYLANLKPDSFKYGIEGYALGGYGAPGNEESNRTCAIVLATDAQMKTTSTMFHESVHCRAFADLRADPVASRAAVAMNRPSLGMTDGQFMSLFHEVLAAYIQVAYAANDGVVDGIGMVMRAAKPDKNTATSIGFRTARNALKVCRQKGACSTKASDVVRMLQDNTFARGQMILDIKELFEAAKESGYVVENH</sequence>
<feature type="chain" id="PRO_5034224211" evidence="1">
    <location>
        <begin position="31"/>
        <end position="280"/>
    </location>
</feature>
<protein>
    <submittedName>
        <fullName evidence="2">Uncharacterized protein</fullName>
    </submittedName>
</protein>
<dbReference type="AlphaFoldDB" id="A0A8I1JJX6"/>
<dbReference type="Proteomes" id="UP000637061">
    <property type="component" value="Unassembled WGS sequence"/>
</dbReference>
<name>A0A8I1JJX6_PSEPU</name>
<reference evidence="2" key="1">
    <citation type="submission" date="2020-12" db="EMBL/GenBank/DDBJ databases">
        <title>Enhanced detection system for hospital associated transmission using whole genome sequencing surveillance.</title>
        <authorList>
            <person name="Harrison L.H."/>
            <person name="Van Tyne D."/>
            <person name="Marsh J.W."/>
            <person name="Griffith M.P."/>
            <person name="Snyder D.J."/>
            <person name="Cooper V.S."/>
            <person name="Mustapha M."/>
        </authorList>
    </citation>
    <scope>NUCLEOTIDE SEQUENCE</scope>
    <source>
        <strain evidence="2">PSB00042</strain>
    </source>
</reference>
<keyword evidence="1" id="KW-0732">Signal</keyword>
<dbReference type="EMBL" id="JAEHTE010000002">
    <property type="protein sequence ID" value="MBI6882865.1"/>
    <property type="molecule type" value="Genomic_DNA"/>
</dbReference>
<evidence type="ECO:0000313" key="2">
    <source>
        <dbReference type="EMBL" id="MBI6882865.1"/>
    </source>
</evidence>
<comment type="caution">
    <text evidence="2">The sequence shown here is derived from an EMBL/GenBank/DDBJ whole genome shotgun (WGS) entry which is preliminary data.</text>
</comment>
<evidence type="ECO:0000256" key="1">
    <source>
        <dbReference type="SAM" id="SignalP"/>
    </source>
</evidence>
<gene>
    <name evidence="2" type="ORF">JEU22_02985</name>
</gene>
<organism evidence="2 3">
    <name type="scientific">Pseudomonas putida</name>
    <name type="common">Arthrobacter siderocapsulatus</name>
    <dbReference type="NCBI Taxonomy" id="303"/>
    <lineage>
        <taxon>Bacteria</taxon>
        <taxon>Pseudomonadati</taxon>
        <taxon>Pseudomonadota</taxon>
        <taxon>Gammaproteobacteria</taxon>
        <taxon>Pseudomonadales</taxon>
        <taxon>Pseudomonadaceae</taxon>
        <taxon>Pseudomonas</taxon>
    </lineage>
</organism>
<dbReference type="RefSeq" id="WP_198746489.1">
    <property type="nucleotide sequence ID" value="NZ_JAEHTE010000002.1"/>
</dbReference>
<evidence type="ECO:0000313" key="3">
    <source>
        <dbReference type="Proteomes" id="UP000637061"/>
    </source>
</evidence>
<feature type="signal peptide" evidence="1">
    <location>
        <begin position="1"/>
        <end position="30"/>
    </location>
</feature>